<comment type="subcellular location">
    <subcellularLocation>
        <location evidence="1">Cell envelope</location>
    </subcellularLocation>
</comment>
<feature type="transmembrane region" description="Helical" evidence="2">
    <location>
        <begin position="25"/>
        <end position="47"/>
    </location>
</feature>
<dbReference type="InterPro" id="IPR050739">
    <property type="entry name" value="MFP"/>
</dbReference>
<protein>
    <submittedName>
        <fullName evidence="5">Multidrug resistance protein</fullName>
    </submittedName>
</protein>
<dbReference type="Gene3D" id="1.10.287.470">
    <property type="entry name" value="Helix hairpin bin"/>
    <property type="match status" value="1"/>
</dbReference>
<dbReference type="SUPFAM" id="SSF111369">
    <property type="entry name" value="HlyD-like secretion proteins"/>
    <property type="match status" value="2"/>
</dbReference>
<feature type="domain" description="p-hydroxybenzoic acid efflux pump subunit AaeA-like beta-barrel" evidence="4">
    <location>
        <begin position="256"/>
        <end position="346"/>
    </location>
</feature>
<keyword evidence="2" id="KW-0472">Membrane</keyword>
<feature type="domain" description="Multidrug export protein EmrA/FarA alpha-helical hairpin" evidence="3">
    <location>
        <begin position="99"/>
        <end position="219"/>
    </location>
</feature>
<evidence type="ECO:0000259" key="4">
    <source>
        <dbReference type="Pfam" id="PF25963"/>
    </source>
</evidence>
<dbReference type="InterPro" id="IPR058633">
    <property type="entry name" value="EmrA/FarA_HH"/>
</dbReference>
<dbReference type="PANTHER" id="PTHR30386:SF19">
    <property type="entry name" value="MULTIDRUG EXPORT PROTEIN EMRA-RELATED"/>
    <property type="match status" value="1"/>
</dbReference>
<keyword evidence="6" id="KW-1185">Reference proteome</keyword>
<dbReference type="Pfam" id="PF25885">
    <property type="entry name" value="HH_EMRA"/>
    <property type="match status" value="1"/>
</dbReference>
<proteinExistence type="predicted"/>
<name>A0ABQ5XGA4_9GAMM</name>
<evidence type="ECO:0000313" key="6">
    <source>
        <dbReference type="Proteomes" id="UP001156627"/>
    </source>
</evidence>
<dbReference type="Pfam" id="PF25963">
    <property type="entry name" value="Beta-barrel_AAEA"/>
    <property type="match status" value="1"/>
</dbReference>
<keyword evidence="2" id="KW-0812">Transmembrane</keyword>
<gene>
    <name evidence="5" type="ORF">GCM10007898_43060</name>
</gene>
<evidence type="ECO:0000313" key="5">
    <source>
        <dbReference type="EMBL" id="GLQ90730.1"/>
    </source>
</evidence>
<evidence type="ECO:0000259" key="3">
    <source>
        <dbReference type="Pfam" id="PF25885"/>
    </source>
</evidence>
<dbReference type="RefSeq" id="WP_284334146.1">
    <property type="nucleotide sequence ID" value="NZ_BSOA01000050.1"/>
</dbReference>
<dbReference type="Gene3D" id="2.40.30.170">
    <property type="match status" value="1"/>
</dbReference>
<reference evidence="6" key="1">
    <citation type="journal article" date="2019" name="Int. J. Syst. Evol. Microbiol.">
        <title>The Global Catalogue of Microorganisms (GCM) 10K type strain sequencing project: providing services to taxonomists for standard genome sequencing and annotation.</title>
        <authorList>
            <consortium name="The Broad Institute Genomics Platform"/>
            <consortium name="The Broad Institute Genome Sequencing Center for Infectious Disease"/>
            <person name="Wu L."/>
            <person name="Ma J."/>
        </authorList>
    </citation>
    <scope>NUCLEOTIDE SEQUENCE [LARGE SCALE GENOMIC DNA]</scope>
    <source>
        <strain evidence="6">NBRC 111981</strain>
    </source>
</reference>
<dbReference type="PANTHER" id="PTHR30386">
    <property type="entry name" value="MEMBRANE FUSION SUBUNIT OF EMRAB-TOLC MULTIDRUG EFFLUX PUMP"/>
    <property type="match status" value="1"/>
</dbReference>
<dbReference type="Proteomes" id="UP001156627">
    <property type="component" value="Unassembled WGS sequence"/>
</dbReference>
<keyword evidence="2" id="KW-1133">Transmembrane helix</keyword>
<organism evidence="5 6">
    <name type="scientific">Dyella flagellata</name>
    <dbReference type="NCBI Taxonomy" id="1867833"/>
    <lineage>
        <taxon>Bacteria</taxon>
        <taxon>Pseudomonadati</taxon>
        <taxon>Pseudomonadota</taxon>
        <taxon>Gammaproteobacteria</taxon>
        <taxon>Lysobacterales</taxon>
        <taxon>Rhodanobacteraceae</taxon>
        <taxon>Dyella</taxon>
    </lineage>
</organism>
<sequence length="409" mass="44070">MSSPNPNTADTSAVQAPPANNRRGVLLRLLLAVIVLAAIAWTVWYFLVGRWYESTDDAYVNGNIVQITPRIAGTVISIGGDDGDLVKQGDVMVRLDRSDADVELQRAAANLANTVRRVRGLYSTVTGAQAQVAVEKIALEKAQADYNRRRDLAKSGAISAEELAHARDALTSAQSALATSQQQLQTNSVLVDDTVVASHPDVKAAAAQYRAAYLDDVRTVMIAPVTGYVAKRTVQVGQRVQPGAALMAVVPLHQVWVDANFKETQLTHMRIGQTVEVTSDVYGSSVKYKGQVESLGVGTGSAFSLLPAQNATGNWIKIVQRIPVRVVFTDPSQLDKNPLRIGMSLTTDVNLHDQNGPTLSQSPRTEPRFSTDVYKDQLADANAQIERIIHENLGQAVNAKGAAPMAKAR</sequence>
<dbReference type="InterPro" id="IPR058634">
    <property type="entry name" value="AaeA-lik-b-barrel"/>
</dbReference>
<dbReference type="EMBL" id="BSOA01000050">
    <property type="protein sequence ID" value="GLQ90730.1"/>
    <property type="molecule type" value="Genomic_DNA"/>
</dbReference>
<evidence type="ECO:0000256" key="2">
    <source>
        <dbReference type="SAM" id="Phobius"/>
    </source>
</evidence>
<evidence type="ECO:0000256" key="1">
    <source>
        <dbReference type="ARBA" id="ARBA00004196"/>
    </source>
</evidence>
<comment type="caution">
    <text evidence="5">The sequence shown here is derived from an EMBL/GenBank/DDBJ whole genome shotgun (WGS) entry which is preliminary data.</text>
</comment>
<accession>A0ABQ5XGA4</accession>